<dbReference type="KEGG" id="mcad:Pan265_21230"/>
<dbReference type="RefSeq" id="WP_145446430.1">
    <property type="nucleotide sequence ID" value="NZ_CP036280.1"/>
</dbReference>
<keyword evidence="1" id="KW-0732">Signal</keyword>
<proteinExistence type="predicted"/>
<reference evidence="2 3" key="1">
    <citation type="submission" date="2019-02" db="EMBL/GenBank/DDBJ databases">
        <title>Deep-cultivation of Planctomycetes and their phenomic and genomic characterization uncovers novel biology.</title>
        <authorList>
            <person name="Wiegand S."/>
            <person name="Jogler M."/>
            <person name="Boedeker C."/>
            <person name="Pinto D."/>
            <person name="Vollmers J."/>
            <person name="Rivas-Marin E."/>
            <person name="Kohn T."/>
            <person name="Peeters S.H."/>
            <person name="Heuer A."/>
            <person name="Rast P."/>
            <person name="Oberbeckmann S."/>
            <person name="Bunk B."/>
            <person name="Jeske O."/>
            <person name="Meyerdierks A."/>
            <person name="Storesund J.E."/>
            <person name="Kallscheuer N."/>
            <person name="Luecker S."/>
            <person name="Lage O.M."/>
            <person name="Pohl T."/>
            <person name="Merkel B.J."/>
            <person name="Hornburger P."/>
            <person name="Mueller R.-W."/>
            <person name="Bruemmer F."/>
            <person name="Labrenz M."/>
            <person name="Spormann A.M."/>
            <person name="Op den Camp H."/>
            <person name="Overmann J."/>
            <person name="Amann R."/>
            <person name="Jetten M.S.M."/>
            <person name="Mascher T."/>
            <person name="Medema M.H."/>
            <person name="Devos D.P."/>
            <person name="Kaster A.-K."/>
            <person name="Ovreas L."/>
            <person name="Rohde M."/>
            <person name="Galperin M.Y."/>
            <person name="Jogler C."/>
        </authorList>
    </citation>
    <scope>NUCLEOTIDE SEQUENCE [LARGE SCALE GENOMIC DNA]</scope>
    <source>
        <strain evidence="2 3">Pan265</strain>
    </source>
</reference>
<dbReference type="AlphaFoldDB" id="A0A518BZ64"/>
<accession>A0A518BZ64</accession>
<sequence length="232" mass="25588" precursor="true">MRSRFLKHVFVSVLLLAAAAAVHGQLDDEFAYAQREDFERVYTITTNEGATVSLLAAREQVRIEVPVGAEATVVHGGVDRRAPGATLAISTVLTRGTGAFTPIRIGVQGSDVPERRVYLQLQRNPSKDRVEIVVRNTMLGASLGDQHLGSLMLDKAAAIESAWRLELDDRVFRVWHEGEVVLDGRHRIDDPAAFMDVQGFFHARRNAGGRGAVVFDRFGIEVIAAEEQSERE</sequence>
<protein>
    <submittedName>
        <fullName evidence="2">Uncharacterized protein</fullName>
    </submittedName>
</protein>
<keyword evidence="3" id="KW-1185">Reference proteome</keyword>
<dbReference type="EMBL" id="CP036280">
    <property type="protein sequence ID" value="QDU72259.1"/>
    <property type="molecule type" value="Genomic_DNA"/>
</dbReference>
<organism evidence="2 3">
    <name type="scientific">Mucisphaera calidilacus</name>
    <dbReference type="NCBI Taxonomy" id="2527982"/>
    <lineage>
        <taxon>Bacteria</taxon>
        <taxon>Pseudomonadati</taxon>
        <taxon>Planctomycetota</taxon>
        <taxon>Phycisphaerae</taxon>
        <taxon>Phycisphaerales</taxon>
        <taxon>Phycisphaeraceae</taxon>
        <taxon>Mucisphaera</taxon>
    </lineage>
</organism>
<evidence type="ECO:0000313" key="2">
    <source>
        <dbReference type="EMBL" id="QDU72259.1"/>
    </source>
</evidence>
<evidence type="ECO:0000256" key="1">
    <source>
        <dbReference type="SAM" id="SignalP"/>
    </source>
</evidence>
<evidence type="ECO:0000313" key="3">
    <source>
        <dbReference type="Proteomes" id="UP000320386"/>
    </source>
</evidence>
<dbReference type="Proteomes" id="UP000320386">
    <property type="component" value="Chromosome"/>
</dbReference>
<gene>
    <name evidence="2" type="ORF">Pan265_21230</name>
</gene>
<name>A0A518BZ64_9BACT</name>
<feature type="signal peptide" evidence="1">
    <location>
        <begin position="1"/>
        <end position="24"/>
    </location>
</feature>
<feature type="chain" id="PRO_5022035562" evidence="1">
    <location>
        <begin position="25"/>
        <end position="232"/>
    </location>
</feature>